<dbReference type="EMBL" id="CP121308">
    <property type="protein sequence ID" value="WFP91158.1"/>
    <property type="molecule type" value="Genomic_DNA"/>
</dbReference>
<organism evidence="1 3">
    <name type="scientific">Ensifer adhaerens</name>
    <name type="common">Sinorhizobium morelense</name>
    <dbReference type="NCBI Taxonomy" id="106592"/>
    <lineage>
        <taxon>Bacteria</taxon>
        <taxon>Pseudomonadati</taxon>
        <taxon>Pseudomonadota</taxon>
        <taxon>Alphaproteobacteria</taxon>
        <taxon>Hyphomicrobiales</taxon>
        <taxon>Rhizobiaceae</taxon>
        <taxon>Sinorhizobium/Ensifer group</taxon>
        <taxon>Ensifer</taxon>
    </lineage>
</organism>
<dbReference type="Proteomes" id="UP001214094">
    <property type="component" value="Chromosome"/>
</dbReference>
<dbReference type="OrthoDB" id="8017333at2"/>
<name>A0A9Q8Y9S7_ENSAD</name>
<dbReference type="AlphaFoldDB" id="A0A9Q8Y9S7"/>
<reference evidence="1" key="1">
    <citation type="submission" date="2022-06" db="EMBL/GenBank/DDBJ databases">
        <title>Physiological and biochemical characterization and genomic elucidation of a strain of the genus Ensifer adhaerens M8 that combines arsenic oxidation and chromium reduction.</title>
        <authorList>
            <person name="Li X."/>
            <person name="Yu c."/>
        </authorList>
    </citation>
    <scope>NUCLEOTIDE SEQUENCE</scope>
    <source>
        <strain evidence="1">M8</strain>
    </source>
</reference>
<proteinExistence type="predicted"/>
<dbReference type="KEGG" id="eah:FA04_01885"/>
<dbReference type="EMBL" id="CP098807">
    <property type="protein sequence ID" value="USJ23772.1"/>
    <property type="molecule type" value="Genomic_DNA"/>
</dbReference>
<keyword evidence="4" id="KW-1185">Reference proteome</keyword>
<sequence>MDYEHVPAPATGRYKADELVLYGVKLNANDDYGRFDIGEGHSTELRVQLFKDGGGLKAGDYSIVLAYGYAFDGHCYRLDSHRIFIVTGPKAEAAVGCGFDSIAGASYQMWRIRASTELIEIATSFGDAQTLILDANLPGKRSPTSYAITQSMAHRDRRLNRD</sequence>
<gene>
    <name evidence="1" type="ORF">NE863_01900</name>
    <name evidence="2" type="ORF">P4B07_01890</name>
</gene>
<dbReference type="Proteomes" id="UP001055460">
    <property type="component" value="Chromosome"/>
</dbReference>
<protein>
    <submittedName>
        <fullName evidence="1">Uncharacterized protein</fullName>
    </submittedName>
</protein>
<evidence type="ECO:0000313" key="1">
    <source>
        <dbReference type="EMBL" id="USJ23772.1"/>
    </source>
</evidence>
<evidence type="ECO:0000313" key="2">
    <source>
        <dbReference type="EMBL" id="WFP91158.1"/>
    </source>
</evidence>
<evidence type="ECO:0000313" key="4">
    <source>
        <dbReference type="Proteomes" id="UP001214094"/>
    </source>
</evidence>
<dbReference type="RefSeq" id="WP_034800879.1">
    <property type="nucleotide sequence ID" value="NZ_CP015880.1"/>
</dbReference>
<dbReference type="GeneID" id="29517814"/>
<reference evidence="2 4" key="2">
    <citation type="submission" date="2023-03" db="EMBL/GenBank/DDBJ databases">
        <title>Comparative genome and transcriptome analysis combination mining strategies for increasing vitamin B12 production of Ensifer adhaerens strain.</title>
        <authorList>
            <person name="Yongheng L."/>
        </authorList>
    </citation>
    <scope>NUCLEOTIDE SEQUENCE [LARGE SCALE GENOMIC DNA]</scope>
    <source>
        <strain evidence="2 4">Casida A-T305</strain>
    </source>
</reference>
<evidence type="ECO:0000313" key="3">
    <source>
        <dbReference type="Proteomes" id="UP001055460"/>
    </source>
</evidence>
<accession>A0A9Q8Y9S7</accession>